<dbReference type="FunFam" id="3.40.50.720:FF:000022">
    <property type="entry name" value="Cinnamyl alcohol dehydrogenase"/>
    <property type="match status" value="1"/>
</dbReference>
<dbReference type="InterPro" id="IPR020843">
    <property type="entry name" value="ER"/>
</dbReference>
<keyword evidence="2" id="KW-0479">Metal-binding</keyword>
<dbReference type="AlphaFoldDB" id="A0A9P6M407"/>
<feature type="domain" description="Enoyl reductase (ER)" evidence="5">
    <location>
        <begin position="21"/>
        <end position="331"/>
    </location>
</feature>
<keyword evidence="4" id="KW-0560">Oxidoreductase</keyword>
<comment type="cofactor">
    <cofactor evidence="1">
        <name>Zn(2+)</name>
        <dbReference type="ChEBI" id="CHEBI:29105"/>
    </cofactor>
</comment>
<evidence type="ECO:0000313" key="7">
    <source>
        <dbReference type="Proteomes" id="UP000738359"/>
    </source>
</evidence>
<comment type="caution">
    <text evidence="6">The sequence shown here is derived from an EMBL/GenBank/DDBJ whole genome shotgun (WGS) entry which is preliminary data.</text>
</comment>
<accession>A0A9P6M407</accession>
<dbReference type="InterPro" id="IPR011032">
    <property type="entry name" value="GroES-like_sf"/>
</dbReference>
<proteinExistence type="predicted"/>
<gene>
    <name evidence="6" type="ORF">BGZ70_006193</name>
</gene>
<dbReference type="SMART" id="SM00829">
    <property type="entry name" value="PKS_ER"/>
    <property type="match status" value="1"/>
</dbReference>
<evidence type="ECO:0000256" key="2">
    <source>
        <dbReference type="ARBA" id="ARBA00022723"/>
    </source>
</evidence>
<dbReference type="InterPro" id="IPR036291">
    <property type="entry name" value="NAD(P)-bd_dom_sf"/>
</dbReference>
<dbReference type="Pfam" id="PF00107">
    <property type="entry name" value="ADH_zinc_N"/>
    <property type="match status" value="1"/>
</dbReference>
<keyword evidence="7" id="KW-1185">Reference proteome</keyword>
<dbReference type="CDD" id="cd05283">
    <property type="entry name" value="CAD1"/>
    <property type="match status" value="1"/>
</dbReference>
<dbReference type="Proteomes" id="UP000738359">
    <property type="component" value="Unassembled WGS sequence"/>
</dbReference>
<evidence type="ECO:0000256" key="3">
    <source>
        <dbReference type="ARBA" id="ARBA00022833"/>
    </source>
</evidence>
<organism evidence="6 7">
    <name type="scientific">Mortierella alpina</name>
    <name type="common">Oleaginous fungus</name>
    <name type="synonym">Mortierella renispora</name>
    <dbReference type="NCBI Taxonomy" id="64518"/>
    <lineage>
        <taxon>Eukaryota</taxon>
        <taxon>Fungi</taxon>
        <taxon>Fungi incertae sedis</taxon>
        <taxon>Mucoromycota</taxon>
        <taxon>Mortierellomycotina</taxon>
        <taxon>Mortierellomycetes</taxon>
        <taxon>Mortierellales</taxon>
        <taxon>Mortierellaceae</taxon>
        <taxon>Mortierella</taxon>
    </lineage>
</organism>
<dbReference type="InterPro" id="IPR013154">
    <property type="entry name" value="ADH-like_N"/>
</dbReference>
<dbReference type="OrthoDB" id="1879366at2759"/>
<dbReference type="InterPro" id="IPR013149">
    <property type="entry name" value="ADH-like_C"/>
</dbReference>
<sequence length="333" mass="35955">MPSHTSSEDSSVSFHGWATTGTSELKQWSYHPRPLAPNDVEIEITHCGICGTDVHTMTGGWGPLQYGPCIPGHEIIGKVVAKGAQNKLEIGDVVGVGAMCDACGNCDQCDQGRDQLCSKRAYTYNDIYRDERGGKTYGGYADRVRANGEYVFKIPPQISAAEAALLCAGVTTFAPLRRFGAGPGKRVGVIGIGGLGHLAIQWARAMDCDEVVAMSSSGNKREEAKKLGATKFVNDDKNQDWGKLLSLVRPRGTVVILAVPEAPLPIPAYELLSHEVSLAGSAIGSADAVREMLQFAADKNVRPWIERMSMDDPNAAIKHLMEGRPRYRIVMVQ</sequence>
<evidence type="ECO:0000259" key="5">
    <source>
        <dbReference type="SMART" id="SM00829"/>
    </source>
</evidence>
<dbReference type="SUPFAM" id="SSF50129">
    <property type="entry name" value="GroES-like"/>
    <property type="match status" value="1"/>
</dbReference>
<name>A0A9P6M407_MORAP</name>
<evidence type="ECO:0000256" key="1">
    <source>
        <dbReference type="ARBA" id="ARBA00001947"/>
    </source>
</evidence>
<evidence type="ECO:0000256" key="4">
    <source>
        <dbReference type="ARBA" id="ARBA00023002"/>
    </source>
</evidence>
<dbReference type="Gene3D" id="3.40.50.720">
    <property type="entry name" value="NAD(P)-binding Rossmann-like Domain"/>
    <property type="match status" value="2"/>
</dbReference>
<dbReference type="SUPFAM" id="SSF51735">
    <property type="entry name" value="NAD(P)-binding Rossmann-fold domains"/>
    <property type="match status" value="1"/>
</dbReference>
<dbReference type="Pfam" id="PF08240">
    <property type="entry name" value="ADH_N"/>
    <property type="match status" value="1"/>
</dbReference>
<dbReference type="InterPro" id="IPR047109">
    <property type="entry name" value="CAD-like"/>
</dbReference>
<dbReference type="PANTHER" id="PTHR42683">
    <property type="entry name" value="ALDEHYDE REDUCTASE"/>
    <property type="match status" value="1"/>
</dbReference>
<protein>
    <recommendedName>
        <fullName evidence="5">Enoyl reductase (ER) domain-containing protein</fullName>
    </recommendedName>
</protein>
<evidence type="ECO:0000313" key="6">
    <source>
        <dbReference type="EMBL" id="KAF9964619.1"/>
    </source>
</evidence>
<dbReference type="Gene3D" id="3.90.180.10">
    <property type="entry name" value="Medium-chain alcohol dehydrogenases, catalytic domain"/>
    <property type="match status" value="2"/>
</dbReference>
<dbReference type="EMBL" id="JAAAHY010000343">
    <property type="protein sequence ID" value="KAF9964619.1"/>
    <property type="molecule type" value="Genomic_DNA"/>
</dbReference>
<dbReference type="GO" id="GO:0046872">
    <property type="term" value="F:metal ion binding"/>
    <property type="evidence" value="ECO:0007669"/>
    <property type="project" value="UniProtKB-KW"/>
</dbReference>
<dbReference type="GO" id="GO:0016616">
    <property type="term" value="F:oxidoreductase activity, acting on the CH-OH group of donors, NAD or NADP as acceptor"/>
    <property type="evidence" value="ECO:0007669"/>
    <property type="project" value="InterPro"/>
</dbReference>
<keyword evidence="3" id="KW-0862">Zinc</keyword>
<reference evidence="6" key="1">
    <citation type="journal article" date="2020" name="Fungal Divers.">
        <title>Resolving the Mortierellaceae phylogeny through synthesis of multi-gene phylogenetics and phylogenomics.</title>
        <authorList>
            <person name="Vandepol N."/>
            <person name="Liber J."/>
            <person name="Desiro A."/>
            <person name="Na H."/>
            <person name="Kennedy M."/>
            <person name="Barry K."/>
            <person name="Grigoriev I.V."/>
            <person name="Miller A.N."/>
            <person name="O'Donnell K."/>
            <person name="Stajich J.E."/>
            <person name="Bonito G."/>
        </authorList>
    </citation>
    <scope>NUCLEOTIDE SEQUENCE</scope>
    <source>
        <strain evidence="6">CK1249</strain>
    </source>
</reference>